<evidence type="ECO:0000313" key="2">
    <source>
        <dbReference type="EMBL" id="KIO33653.1"/>
    </source>
</evidence>
<dbReference type="AlphaFoldDB" id="A0A0C3LI32"/>
<dbReference type="OrthoDB" id="3251086at2759"/>
<name>A0A0C3LI32_9AGAM</name>
<organism evidence="2 3">
    <name type="scientific">Tulasnella calospora MUT 4182</name>
    <dbReference type="NCBI Taxonomy" id="1051891"/>
    <lineage>
        <taxon>Eukaryota</taxon>
        <taxon>Fungi</taxon>
        <taxon>Dikarya</taxon>
        <taxon>Basidiomycota</taxon>
        <taxon>Agaricomycotina</taxon>
        <taxon>Agaricomycetes</taxon>
        <taxon>Cantharellales</taxon>
        <taxon>Tulasnellaceae</taxon>
        <taxon>Tulasnella</taxon>
    </lineage>
</organism>
<proteinExistence type="predicted"/>
<reference evidence="2 3" key="1">
    <citation type="submission" date="2014-04" db="EMBL/GenBank/DDBJ databases">
        <authorList>
            <consortium name="DOE Joint Genome Institute"/>
            <person name="Kuo A."/>
            <person name="Girlanda M."/>
            <person name="Perotto S."/>
            <person name="Kohler A."/>
            <person name="Nagy L.G."/>
            <person name="Floudas D."/>
            <person name="Copeland A."/>
            <person name="Barry K.W."/>
            <person name="Cichocki N."/>
            <person name="Veneault-Fourrey C."/>
            <person name="LaButti K."/>
            <person name="Lindquist E.A."/>
            <person name="Lipzen A."/>
            <person name="Lundell T."/>
            <person name="Morin E."/>
            <person name="Murat C."/>
            <person name="Sun H."/>
            <person name="Tunlid A."/>
            <person name="Henrissat B."/>
            <person name="Grigoriev I.V."/>
            <person name="Hibbett D.S."/>
            <person name="Martin F."/>
            <person name="Nordberg H.P."/>
            <person name="Cantor M.N."/>
            <person name="Hua S.X."/>
        </authorList>
    </citation>
    <scope>NUCLEOTIDE SEQUENCE [LARGE SCALE GENOMIC DNA]</scope>
    <source>
        <strain evidence="2 3">MUT 4182</strain>
    </source>
</reference>
<feature type="region of interest" description="Disordered" evidence="1">
    <location>
        <begin position="126"/>
        <end position="175"/>
    </location>
</feature>
<dbReference type="HOGENOM" id="CLU_866525_0_0_1"/>
<gene>
    <name evidence="2" type="ORF">M407DRAFT_186779</name>
</gene>
<feature type="region of interest" description="Disordered" evidence="1">
    <location>
        <begin position="256"/>
        <end position="280"/>
    </location>
</feature>
<accession>A0A0C3LI32</accession>
<dbReference type="EMBL" id="KN822947">
    <property type="protein sequence ID" value="KIO33653.1"/>
    <property type="molecule type" value="Genomic_DNA"/>
</dbReference>
<keyword evidence="3" id="KW-1185">Reference proteome</keyword>
<protein>
    <submittedName>
        <fullName evidence="2">Uncharacterized protein</fullName>
    </submittedName>
</protein>
<reference evidence="3" key="2">
    <citation type="submission" date="2015-01" db="EMBL/GenBank/DDBJ databases">
        <title>Evolutionary Origins and Diversification of the Mycorrhizal Mutualists.</title>
        <authorList>
            <consortium name="DOE Joint Genome Institute"/>
            <consortium name="Mycorrhizal Genomics Consortium"/>
            <person name="Kohler A."/>
            <person name="Kuo A."/>
            <person name="Nagy L.G."/>
            <person name="Floudas D."/>
            <person name="Copeland A."/>
            <person name="Barry K.W."/>
            <person name="Cichocki N."/>
            <person name="Veneault-Fourrey C."/>
            <person name="LaButti K."/>
            <person name="Lindquist E.A."/>
            <person name="Lipzen A."/>
            <person name="Lundell T."/>
            <person name="Morin E."/>
            <person name="Murat C."/>
            <person name="Riley R."/>
            <person name="Ohm R."/>
            <person name="Sun H."/>
            <person name="Tunlid A."/>
            <person name="Henrissat B."/>
            <person name="Grigoriev I.V."/>
            <person name="Hibbett D.S."/>
            <person name="Martin F."/>
        </authorList>
    </citation>
    <scope>NUCLEOTIDE SEQUENCE [LARGE SCALE GENOMIC DNA]</scope>
    <source>
        <strain evidence="3">MUT 4182</strain>
    </source>
</reference>
<evidence type="ECO:0000256" key="1">
    <source>
        <dbReference type="SAM" id="MobiDB-lite"/>
    </source>
</evidence>
<dbReference type="Proteomes" id="UP000054248">
    <property type="component" value="Unassembled WGS sequence"/>
</dbReference>
<feature type="compositionally biased region" description="Low complexity" evidence="1">
    <location>
        <begin position="161"/>
        <end position="170"/>
    </location>
</feature>
<feature type="compositionally biased region" description="Acidic residues" evidence="1">
    <location>
        <begin position="262"/>
        <end position="274"/>
    </location>
</feature>
<evidence type="ECO:0000313" key="3">
    <source>
        <dbReference type="Proteomes" id="UP000054248"/>
    </source>
</evidence>
<feature type="compositionally biased region" description="Basic and acidic residues" evidence="1">
    <location>
        <begin position="149"/>
        <end position="159"/>
    </location>
</feature>
<sequence length="321" mass="34790">MATTISIALPQNYSPPPPPYTSILSARRPRSLSLSAFRTNPAFMTWLSILILRVHQNALVARWLNSWQWLALPSTSSSASGSYETAWLRGWVAARQDYVMTCWEAVRYYILHPSATFQLPNLDKKKRKLSLPPPPSSATSTSSDSEAPDSEKLDTRSHEVTTSTATNNNTLSEKSLIESPESIVLDVDSPLVTTSPPTIEVRLPPRSTTSSSFEEAASAAVRNVEVEGDAGINNKHYDAEDVSTVGGDCSPVCDSGYASSAEVDEQDLTAEEPETSSSAPLTFIDSPVIRKHVRHITSVRPPGLLTSTALPAKIGLVLLVL</sequence>